<dbReference type="AlphaFoldDB" id="C6VZS8"/>
<feature type="domain" description="GEVED" evidence="2">
    <location>
        <begin position="891"/>
        <end position="968"/>
    </location>
</feature>
<organism evidence="3 4">
    <name type="scientific">Dyadobacter fermentans (strain ATCC 700827 / DSM 18053 / CIP 107007 / KCTC 52180 / NS114)</name>
    <dbReference type="NCBI Taxonomy" id="471854"/>
    <lineage>
        <taxon>Bacteria</taxon>
        <taxon>Pseudomonadati</taxon>
        <taxon>Bacteroidota</taxon>
        <taxon>Cytophagia</taxon>
        <taxon>Cytophagales</taxon>
        <taxon>Spirosomataceae</taxon>
        <taxon>Dyadobacter</taxon>
    </lineage>
</organism>
<evidence type="ECO:0000259" key="1">
    <source>
        <dbReference type="Pfam" id="PF18962"/>
    </source>
</evidence>
<keyword evidence="4" id="KW-1185">Reference proteome</keyword>
<accession>C6VZS8</accession>
<dbReference type="Pfam" id="PF18962">
    <property type="entry name" value="Por_Secre_tail"/>
    <property type="match status" value="1"/>
</dbReference>
<dbReference type="InterPro" id="IPR045474">
    <property type="entry name" value="GEVED"/>
</dbReference>
<dbReference type="KEGG" id="dfe:Dfer_2337"/>
<proteinExistence type="predicted"/>
<gene>
    <name evidence="3" type="ordered locus">Dfer_2337</name>
</gene>
<evidence type="ECO:0000259" key="2">
    <source>
        <dbReference type="Pfam" id="PF20009"/>
    </source>
</evidence>
<evidence type="ECO:0000313" key="4">
    <source>
        <dbReference type="Proteomes" id="UP000002011"/>
    </source>
</evidence>
<reference evidence="3 4" key="1">
    <citation type="journal article" date="2009" name="Stand. Genomic Sci.">
        <title>Complete genome sequence of Dyadobacter fermentans type strain (NS114).</title>
        <authorList>
            <person name="Lang E."/>
            <person name="Lapidus A."/>
            <person name="Chertkov O."/>
            <person name="Brettin T."/>
            <person name="Detter J.C."/>
            <person name="Han C."/>
            <person name="Copeland A."/>
            <person name="Glavina Del Rio T."/>
            <person name="Nolan M."/>
            <person name="Chen F."/>
            <person name="Lucas S."/>
            <person name="Tice H."/>
            <person name="Cheng J.F."/>
            <person name="Land M."/>
            <person name="Hauser L."/>
            <person name="Chang Y.J."/>
            <person name="Jeffries C.D."/>
            <person name="Kopitz M."/>
            <person name="Bruce D."/>
            <person name="Goodwin L."/>
            <person name="Pitluck S."/>
            <person name="Ovchinnikova G."/>
            <person name="Pati A."/>
            <person name="Ivanova N."/>
            <person name="Mavrommatis K."/>
            <person name="Chen A."/>
            <person name="Palaniappan K."/>
            <person name="Chain P."/>
            <person name="Bristow J."/>
            <person name="Eisen J.A."/>
            <person name="Markowitz V."/>
            <person name="Hugenholtz P."/>
            <person name="Goker M."/>
            <person name="Rohde M."/>
            <person name="Kyrpides N.C."/>
            <person name="Klenk H.P."/>
        </authorList>
    </citation>
    <scope>NUCLEOTIDE SEQUENCE [LARGE SCALE GENOMIC DNA]</scope>
    <source>
        <strain evidence="4">ATCC 700827 / DSM 18053 / CIP 107007 / KCTC 52180 / NS114</strain>
    </source>
</reference>
<dbReference type="STRING" id="471854.Dfer_2337"/>
<feature type="domain" description="Secretion system C-terminal sorting" evidence="1">
    <location>
        <begin position="1077"/>
        <end position="1144"/>
    </location>
</feature>
<dbReference type="eggNOG" id="COG4886">
    <property type="taxonomic scope" value="Bacteria"/>
</dbReference>
<dbReference type="Proteomes" id="UP000002011">
    <property type="component" value="Chromosome"/>
</dbReference>
<evidence type="ECO:0000313" key="3">
    <source>
        <dbReference type="EMBL" id="ACT93556.1"/>
    </source>
</evidence>
<name>C6VZS8_DYAFD</name>
<sequence>MGHAHFGWAQEGSQGNTTIFGGAQMSFFSNHDFVAGGAGVQPGVILTERAAGNFGVLNFVGDNLTSNGASDAGYVDGYVRKYGSGQFIFPVGDNGSLGPFAASGDGTMGAYFRADPNAAATSNLFSGTDYPALPTGGPFGTSSRGAGVTAVSTVEYWDIDGASETPLTLTWDASSGIAGLTASQLANLTIAGWDGTKWVAIPSSIDPTSVLGGGSDLNAGSITTTGTLSPDSYIAYTFASRELAPLSTIVIAKKAQSEVSPGVDFGFTTNLPSGSSFTLNDDPAFVSLQDVGMGTNNTIWAIGAPASGTGNGGVYYRAAGSSSWTTAPGLGTRVDVDQNGTPILVNAEGFMYTWDGSAFIPTTPTTINAFDIGMSAGATQAAYLLAFNTAGCYNLFRWNGGNSYTGFPNVCGSRVDVAPDGSVYVLSETAGQVYRITVSGDVATIAETYPSQGFSDITVAADGSVWAVNSAQAYRLSGNNWVVDPNSGGALSGSNNGGISAGADGDTPVLTYNAKADAPTTMRGRLIQRREDGGWLNDHTVRTAGAGNSIIYNVAPGTYTISENAAPGSWELIKINTAGGSVSTDIANRTATVTVTAGQTAHLEFVNYNIQTSPISNSCGTPFVETFGASGSETVSSIPSIYSPYHFNEYGAETHTVVNNFQALYYGTVAPDHTAGDVGGYFLNVNGGFGQDEVFRRRFSGLLPGASYSLSLWATNLTTAPGYVLPNLVLEARNLQGGLISSQSTGDIPFTSETDWRQYSMTFVADASGTVDFIIRNNQQVPGINGNDFAIDDITIGIGCDYGDAPDSYSTLTTGNGPSHRVTSFLTMGSTIDAETDGAPGQQANGDNNTGLNDEDGVTAFPAIAGGSTTSIVNYTVNVATVNLTTSTANLCGWIDWNNNGTFEASEGVCTTVAPGASSATLIWPSSTLGGTTGSTGVFARFRLTTDPLTAASVNGAAADGEVEDYFIAFENPLPVTLARFTATAETGNVLLAWSTTEEKGSDRFEIERSVDGKSWAMIGSIASRGESNALLDYSYNDLRPAMGTNLYRLKMVDTDGTYAFSSIREVKLKGVMAIAYPNPVSDKLLIADHGQVKQITLTSVAGVQVFSSRSIPAGGVDVSSLAPGVYTLTMTLFDGTISTQKIAVSR</sequence>
<dbReference type="HOGENOM" id="CLU_276918_0_0_10"/>
<dbReference type="InterPro" id="IPR026444">
    <property type="entry name" value="Secre_tail"/>
</dbReference>
<dbReference type="Pfam" id="PF20009">
    <property type="entry name" value="GEVED"/>
    <property type="match status" value="1"/>
</dbReference>
<dbReference type="OrthoDB" id="615363at2"/>
<dbReference type="EMBL" id="CP001619">
    <property type="protein sequence ID" value="ACT93556.1"/>
    <property type="molecule type" value="Genomic_DNA"/>
</dbReference>
<dbReference type="eggNOG" id="COG5492">
    <property type="taxonomic scope" value="Bacteria"/>
</dbReference>
<dbReference type="NCBIfam" id="TIGR04183">
    <property type="entry name" value="Por_Secre_tail"/>
    <property type="match status" value="1"/>
</dbReference>
<protein>
    <submittedName>
        <fullName evidence="3">Uncharacterized protein</fullName>
    </submittedName>
</protein>